<dbReference type="SMART" id="SM00347">
    <property type="entry name" value="HTH_MARR"/>
    <property type="match status" value="1"/>
</dbReference>
<dbReference type="Proteomes" id="UP000279275">
    <property type="component" value="Unassembled WGS sequence"/>
</dbReference>
<dbReference type="SUPFAM" id="SSF46785">
    <property type="entry name" value="Winged helix' DNA-binding domain"/>
    <property type="match status" value="1"/>
</dbReference>
<dbReference type="InterPro" id="IPR023187">
    <property type="entry name" value="Tscrpt_reg_MarR-type_CS"/>
</dbReference>
<comment type="caution">
    <text evidence="6">The sequence shown here is derived from an EMBL/GenBank/DDBJ whole genome shotgun (WGS) entry which is preliminary data.</text>
</comment>
<dbReference type="InterPro" id="IPR039422">
    <property type="entry name" value="MarR/SlyA-like"/>
</dbReference>
<dbReference type="AlphaFoldDB" id="A0A3M2LC87"/>
<dbReference type="OrthoDB" id="5148120at2"/>
<dbReference type="PANTHER" id="PTHR33164:SF57">
    <property type="entry name" value="MARR-FAMILY TRANSCRIPTIONAL REGULATOR"/>
    <property type="match status" value="1"/>
</dbReference>
<name>A0A3M2LC87_9NOCA</name>
<keyword evidence="1" id="KW-0805">Transcription regulation</keyword>
<dbReference type="RefSeq" id="WP_122186111.1">
    <property type="nucleotide sequence ID" value="NZ_RFFH01000001.1"/>
</dbReference>
<keyword evidence="2" id="KW-0238">DNA-binding</keyword>
<dbReference type="PANTHER" id="PTHR33164">
    <property type="entry name" value="TRANSCRIPTIONAL REGULATOR, MARR FAMILY"/>
    <property type="match status" value="1"/>
</dbReference>
<feature type="region of interest" description="Disordered" evidence="4">
    <location>
        <begin position="159"/>
        <end position="180"/>
    </location>
</feature>
<dbReference type="GO" id="GO:0006950">
    <property type="term" value="P:response to stress"/>
    <property type="evidence" value="ECO:0007669"/>
    <property type="project" value="TreeGrafter"/>
</dbReference>
<gene>
    <name evidence="6" type="ORF">EBN03_02170</name>
</gene>
<dbReference type="Pfam" id="PF01047">
    <property type="entry name" value="MarR"/>
    <property type="match status" value="1"/>
</dbReference>
<dbReference type="CDD" id="cd00090">
    <property type="entry name" value="HTH_ARSR"/>
    <property type="match status" value="1"/>
</dbReference>
<dbReference type="GO" id="GO:0003700">
    <property type="term" value="F:DNA-binding transcription factor activity"/>
    <property type="evidence" value="ECO:0007669"/>
    <property type="project" value="InterPro"/>
</dbReference>
<dbReference type="GO" id="GO:0003677">
    <property type="term" value="F:DNA binding"/>
    <property type="evidence" value="ECO:0007669"/>
    <property type="project" value="UniProtKB-KW"/>
</dbReference>
<evidence type="ECO:0000256" key="1">
    <source>
        <dbReference type="ARBA" id="ARBA00023015"/>
    </source>
</evidence>
<accession>A0A3M2LC87</accession>
<feature type="domain" description="HTH marR-type" evidence="5">
    <location>
        <begin position="7"/>
        <end position="141"/>
    </location>
</feature>
<evidence type="ECO:0000256" key="2">
    <source>
        <dbReference type="ARBA" id="ARBA00023125"/>
    </source>
</evidence>
<proteinExistence type="predicted"/>
<dbReference type="PROSITE" id="PS50995">
    <property type="entry name" value="HTH_MARR_2"/>
    <property type="match status" value="1"/>
</dbReference>
<feature type="compositionally biased region" description="Basic and acidic residues" evidence="4">
    <location>
        <begin position="164"/>
        <end position="180"/>
    </location>
</feature>
<dbReference type="InterPro" id="IPR036388">
    <property type="entry name" value="WH-like_DNA-bd_sf"/>
</dbReference>
<evidence type="ECO:0000313" key="6">
    <source>
        <dbReference type="EMBL" id="RMI35137.1"/>
    </source>
</evidence>
<dbReference type="Gene3D" id="1.10.10.10">
    <property type="entry name" value="Winged helix-like DNA-binding domain superfamily/Winged helix DNA-binding domain"/>
    <property type="match status" value="1"/>
</dbReference>
<dbReference type="InterPro" id="IPR000835">
    <property type="entry name" value="HTH_MarR-typ"/>
</dbReference>
<reference evidence="6 7" key="1">
    <citation type="submission" date="2018-10" db="EMBL/GenBank/DDBJ databases">
        <title>Isolation from cow dung.</title>
        <authorList>
            <person name="Ling L."/>
        </authorList>
    </citation>
    <scope>NUCLEOTIDE SEQUENCE [LARGE SCALE GENOMIC DNA]</scope>
    <source>
        <strain evidence="6 7">NEAU-LL90</strain>
    </source>
</reference>
<evidence type="ECO:0000256" key="4">
    <source>
        <dbReference type="SAM" id="MobiDB-lite"/>
    </source>
</evidence>
<protein>
    <submittedName>
        <fullName evidence="6">MarR family transcriptional regulator</fullName>
    </submittedName>
</protein>
<keyword evidence="3" id="KW-0804">Transcription</keyword>
<evidence type="ECO:0000256" key="3">
    <source>
        <dbReference type="ARBA" id="ARBA00023163"/>
    </source>
</evidence>
<keyword evidence="7" id="KW-1185">Reference proteome</keyword>
<dbReference type="EMBL" id="RFFH01000001">
    <property type="protein sequence ID" value="RMI35137.1"/>
    <property type="molecule type" value="Genomic_DNA"/>
</dbReference>
<organism evidence="6 7">
    <name type="scientific">Nocardia stercoris</name>
    <dbReference type="NCBI Taxonomy" id="2483361"/>
    <lineage>
        <taxon>Bacteria</taxon>
        <taxon>Bacillati</taxon>
        <taxon>Actinomycetota</taxon>
        <taxon>Actinomycetes</taxon>
        <taxon>Mycobacteriales</taxon>
        <taxon>Nocardiaceae</taxon>
        <taxon>Nocardia</taxon>
    </lineage>
</organism>
<evidence type="ECO:0000313" key="7">
    <source>
        <dbReference type="Proteomes" id="UP000279275"/>
    </source>
</evidence>
<dbReference type="PROSITE" id="PS01117">
    <property type="entry name" value="HTH_MARR_1"/>
    <property type="match status" value="1"/>
</dbReference>
<dbReference type="InterPro" id="IPR011991">
    <property type="entry name" value="ArsR-like_HTH"/>
</dbReference>
<sequence>MHDADSIDLLGEQLARFSRVRERTTAQIMAASKGEIELASYSILFKLIHDGPMRSGALADLMLADASTISRHVAALVKKGLIARQADPDDGRAIVLVVTDAGRELTAELRRKRNAMLGRVVGDWTPDDRSQFARLLTRFVDGYESARIDMVAEAAKGMSPHLCSRPDGEQEQHHATEKQS</sequence>
<dbReference type="InterPro" id="IPR036390">
    <property type="entry name" value="WH_DNA-bd_sf"/>
</dbReference>
<evidence type="ECO:0000259" key="5">
    <source>
        <dbReference type="PROSITE" id="PS50995"/>
    </source>
</evidence>